<protein>
    <submittedName>
        <fullName evidence="2">Uncharacterized protein</fullName>
    </submittedName>
</protein>
<sequence>MPPISALYFPDLLPPPAAAILTELFVPLRCYRIAAAGRKPPAQDRSSPTPWAELEANGRLEFVQPLAADQLDLGRLHQLLGELEGRSGQDAALFVQGILAQLSAGGQETASELVPPLLGWHEDRAAREEEETLWRALLLLKLAELQERREQELTMELQELEARRAALFRQLQGDEEKRVSSARAMTSPAVSPNRNSARLLRAWGQLFLRDQGGTELLVSADPEAVALLLEGYGSAAGQEPLPLGDLPLPAGGGARLTPENRDQLALALARTAVDGESRVMTTALATCRQSLHLEGGEEKNQPGARVEFFLLPEISLRNLLAGLYRHPPRGGHREEAGPGAKRHGLIALLRR</sequence>
<dbReference type="Proteomes" id="UP000885986">
    <property type="component" value="Unassembled WGS sequence"/>
</dbReference>
<proteinExistence type="predicted"/>
<feature type="coiled-coil region" evidence="1">
    <location>
        <begin position="143"/>
        <end position="177"/>
    </location>
</feature>
<accession>A0A7C2TJQ6</accession>
<reference evidence="2" key="1">
    <citation type="journal article" date="2020" name="mSystems">
        <title>Genome- and Community-Level Interaction Insights into Carbon Utilization and Element Cycling Functions of Hydrothermarchaeota in Hydrothermal Sediment.</title>
        <authorList>
            <person name="Zhou Z."/>
            <person name="Liu Y."/>
            <person name="Xu W."/>
            <person name="Pan J."/>
            <person name="Luo Z.H."/>
            <person name="Li M."/>
        </authorList>
    </citation>
    <scope>NUCLEOTIDE SEQUENCE [LARGE SCALE GENOMIC DNA]</scope>
    <source>
        <strain evidence="2">SpSt-1224</strain>
    </source>
</reference>
<evidence type="ECO:0000256" key="1">
    <source>
        <dbReference type="SAM" id="Coils"/>
    </source>
</evidence>
<organism evidence="2">
    <name type="scientific">Desulfurivibrio alkaliphilus</name>
    <dbReference type="NCBI Taxonomy" id="427923"/>
    <lineage>
        <taxon>Bacteria</taxon>
        <taxon>Pseudomonadati</taxon>
        <taxon>Thermodesulfobacteriota</taxon>
        <taxon>Desulfobulbia</taxon>
        <taxon>Desulfobulbales</taxon>
        <taxon>Desulfobulbaceae</taxon>
        <taxon>Desulfurivibrio</taxon>
    </lineage>
</organism>
<keyword evidence="1" id="KW-0175">Coiled coil</keyword>
<gene>
    <name evidence="2" type="ORF">ENN98_00630</name>
</gene>
<comment type="caution">
    <text evidence="2">The sequence shown here is derived from an EMBL/GenBank/DDBJ whole genome shotgun (WGS) entry which is preliminary data.</text>
</comment>
<name>A0A7C2TJQ6_9BACT</name>
<dbReference type="EMBL" id="DSDS01000012">
    <property type="protein sequence ID" value="HET97214.1"/>
    <property type="molecule type" value="Genomic_DNA"/>
</dbReference>
<evidence type="ECO:0000313" key="2">
    <source>
        <dbReference type="EMBL" id="HET97214.1"/>
    </source>
</evidence>
<dbReference type="AlphaFoldDB" id="A0A7C2TJQ6"/>